<organism evidence="3 4">
    <name type="scientific">Candidatus Glassbacteria bacterium RBG_16_58_8</name>
    <dbReference type="NCBI Taxonomy" id="1817866"/>
    <lineage>
        <taxon>Bacteria</taxon>
        <taxon>Candidatus Glassiibacteriota</taxon>
    </lineage>
</organism>
<dbReference type="Pfam" id="PF13335">
    <property type="entry name" value="Mg_chelatase_C"/>
    <property type="match status" value="1"/>
</dbReference>
<reference evidence="3 4" key="1">
    <citation type="journal article" date="2016" name="Nat. Commun.">
        <title>Thousands of microbial genomes shed light on interconnected biogeochemical processes in an aquifer system.</title>
        <authorList>
            <person name="Anantharaman K."/>
            <person name="Brown C.T."/>
            <person name="Hug L.A."/>
            <person name="Sharon I."/>
            <person name="Castelle C.J."/>
            <person name="Probst A.J."/>
            <person name="Thomas B.C."/>
            <person name="Singh A."/>
            <person name="Wilkins M.J."/>
            <person name="Karaoz U."/>
            <person name="Brodie E.L."/>
            <person name="Williams K.H."/>
            <person name="Hubbard S.S."/>
            <person name="Banfield J.F."/>
        </authorList>
    </citation>
    <scope>NUCLEOTIDE SEQUENCE [LARGE SCALE GENOMIC DNA]</scope>
</reference>
<dbReference type="InterPro" id="IPR027417">
    <property type="entry name" value="P-loop_NTPase"/>
</dbReference>
<dbReference type="Pfam" id="PF13541">
    <property type="entry name" value="ChlI"/>
    <property type="match status" value="1"/>
</dbReference>
<evidence type="ECO:0000313" key="4">
    <source>
        <dbReference type="Proteomes" id="UP000179034"/>
    </source>
</evidence>
<dbReference type="PANTHER" id="PTHR32039">
    <property type="entry name" value="MAGNESIUM-CHELATASE SUBUNIT CHLI"/>
    <property type="match status" value="1"/>
</dbReference>
<dbReference type="SMART" id="SM00382">
    <property type="entry name" value="AAA"/>
    <property type="match status" value="1"/>
</dbReference>
<feature type="domain" description="AAA+ ATPase" evidence="2">
    <location>
        <begin position="213"/>
        <end position="396"/>
    </location>
</feature>
<dbReference type="EMBL" id="MFIW01000074">
    <property type="protein sequence ID" value="OGF97611.1"/>
    <property type="molecule type" value="Genomic_DNA"/>
</dbReference>
<dbReference type="Gene3D" id="3.40.50.300">
    <property type="entry name" value="P-loop containing nucleotide triphosphate hydrolases"/>
    <property type="match status" value="1"/>
</dbReference>
<dbReference type="InterPro" id="IPR025158">
    <property type="entry name" value="Mg_chelat-rel_C"/>
</dbReference>
<dbReference type="PANTHER" id="PTHR32039:SF7">
    <property type="entry name" value="COMPETENCE PROTEIN COMM"/>
    <property type="match status" value="1"/>
</dbReference>
<dbReference type="GO" id="GO:0005524">
    <property type="term" value="F:ATP binding"/>
    <property type="evidence" value="ECO:0007669"/>
    <property type="project" value="InterPro"/>
</dbReference>
<dbReference type="SUPFAM" id="SSF54211">
    <property type="entry name" value="Ribosomal protein S5 domain 2-like"/>
    <property type="match status" value="1"/>
</dbReference>
<protein>
    <recommendedName>
        <fullName evidence="2">AAA+ ATPase domain-containing protein</fullName>
    </recommendedName>
</protein>
<sequence>MLSKVLSCSVLGIHAYQVYVEVDISTGLPAFTTVGLPDSAVRESRERVSSAIGNAGFRFPLKRITINLAPADVPKGGSSFDLPIAVGILTATGQVSDQFLSSHLILGELSLSGAVRPIRGVLSMAMAGRDAGIRGIVIPRENVREAAVVSGLEVRGVAHLQEIVGFLNGEVELEPASVDIGRLFGNPQKTHLDFSDVRGQEHVKRALEVAAAGGHNILMIGPPGSGKTMLARRIPSILPEMTLEEALETTKIHSVSGLLKDGAALITVRPFRSPHHTISDAGLVGGGSVPKPGEVSLAHNGVLFLDELPEFRRSTLEVLRQPLEDGAVQISRARISLDYPSRFMLVCAMNPCPCGFLTDAERGCTCTPVQSQRYLSKLSGPLLDRVDIHIEVPRVSFKDLSQDRGGEGSPAIRDRVMRCRRIQWHRFRDLHKVYCNAQMGSREIERYCRIGGEAHRLLREAIDHFSLSARAYHRILKLSRTIADLDGRESIEVRDISEAIQYRCLDRENRSCG</sequence>
<dbReference type="CDD" id="cd00009">
    <property type="entry name" value="AAA"/>
    <property type="match status" value="1"/>
</dbReference>
<dbReference type="InterPro" id="IPR003593">
    <property type="entry name" value="AAA+_ATPase"/>
</dbReference>
<comment type="similarity">
    <text evidence="1">Belongs to the Mg-chelatase subunits D/I family. ComM subfamily.</text>
</comment>
<dbReference type="InterPro" id="IPR020568">
    <property type="entry name" value="Ribosomal_Su5_D2-typ_SF"/>
</dbReference>
<dbReference type="NCBIfam" id="TIGR00368">
    <property type="entry name" value="YifB family Mg chelatase-like AAA ATPase"/>
    <property type="match status" value="1"/>
</dbReference>
<name>A0A1F5YCL8_9BACT</name>
<proteinExistence type="inferred from homology"/>
<dbReference type="InterPro" id="IPR045006">
    <property type="entry name" value="CHLI-like"/>
</dbReference>
<accession>A0A1F5YCL8</accession>
<dbReference type="Gene3D" id="3.30.230.10">
    <property type="match status" value="1"/>
</dbReference>
<dbReference type="Proteomes" id="UP000179034">
    <property type="component" value="Unassembled WGS sequence"/>
</dbReference>
<dbReference type="InterPro" id="IPR014721">
    <property type="entry name" value="Ribsml_uS5_D2-typ_fold_subgr"/>
</dbReference>
<evidence type="ECO:0000259" key="2">
    <source>
        <dbReference type="SMART" id="SM00382"/>
    </source>
</evidence>
<dbReference type="AlphaFoldDB" id="A0A1F5YCL8"/>
<dbReference type="InterPro" id="IPR004482">
    <property type="entry name" value="Mg_chelat-rel"/>
</dbReference>
<evidence type="ECO:0000256" key="1">
    <source>
        <dbReference type="ARBA" id="ARBA00006354"/>
    </source>
</evidence>
<gene>
    <name evidence="3" type="ORF">A2Z06_01645</name>
</gene>
<evidence type="ECO:0000313" key="3">
    <source>
        <dbReference type="EMBL" id="OGF97611.1"/>
    </source>
</evidence>
<dbReference type="Pfam" id="PF01078">
    <property type="entry name" value="Mg_chelatase"/>
    <property type="match status" value="1"/>
</dbReference>
<comment type="caution">
    <text evidence="3">The sequence shown here is derived from an EMBL/GenBank/DDBJ whole genome shotgun (WGS) entry which is preliminary data.</text>
</comment>
<dbReference type="SUPFAM" id="SSF52540">
    <property type="entry name" value="P-loop containing nucleoside triphosphate hydrolases"/>
    <property type="match status" value="1"/>
</dbReference>
<dbReference type="InterPro" id="IPR000523">
    <property type="entry name" value="Mg_chelatse_chII-like_cat_dom"/>
</dbReference>